<reference evidence="1 2" key="1">
    <citation type="submission" date="2012-10" db="EMBL/GenBank/DDBJ databases">
        <authorList>
            <person name="Zafar N."/>
            <person name="Inman J."/>
            <person name="Hall N."/>
            <person name="Lorenzi H."/>
            <person name="Caler E."/>
        </authorList>
    </citation>
    <scope>NUCLEOTIDE SEQUENCE [LARGE SCALE GENOMIC DNA]</scope>
    <source>
        <strain evidence="1 2">IP1</strain>
    </source>
</reference>
<accession>A0A0A1TV86</accession>
<dbReference type="KEGG" id="eiv:EIN_065190"/>
<dbReference type="RefSeq" id="XP_004183610.1">
    <property type="nucleotide sequence ID" value="XM_004183562.1"/>
</dbReference>
<gene>
    <name evidence="1" type="ORF">EIN_065190</name>
</gene>
<protein>
    <recommendedName>
        <fullName evidence="3">SPRY domain-containing protein</fullName>
    </recommendedName>
</protein>
<dbReference type="GeneID" id="14883302"/>
<dbReference type="EMBL" id="KB207140">
    <property type="protein sequence ID" value="ELP84264.1"/>
    <property type="molecule type" value="Genomic_DNA"/>
</dbReference>
<keyword evidence="2" id="KW-1185">Reference proteome</keyword>
<evidence type="ECO:0000313" key="2">
    <source>
        <dbReference type="Proteomes" id="UP000014680"/>
    </source>
</evidence>
<sequence length="653" mass="76021">MNFMIMNKKCREAVTTLMVNPEFYEETSFMWFVSKFEPKTLNFGNNNISVIKIYKKAMNIPTFIRFPNFNLDFYEGDLLKRENYKVVCDIFQKTTSIHLSGVKVISYNSELNVQKFVVKNSIYFSQLKRLEGEYEVVRQFLQNLVGKGCDRLHKIVLISDGENVIQLGKKSFDIFCAINYIVYNKQDCTVYAMVDPYENVEISINHFYFKKISFYTKTLPDELNSVFRDSRNHVIVENGMLQIAGPVEETKLVNEVINNAFADNVVQYGYMETEHTWKFPDCVSTYGLFATNTNEYIEDFLFKVDTNNVQHMLLIQANNIRFSNTFLALKTLEMDEVKHIWFDNECSFQNLELMYIKFSFNISIMCTFNITKLKALNLIKSSNIGITNKIYEKGVLNIFNCNKITFTQKISETLQINIDDSSDNIFFLNDKRIAVLSSTFESPYLFRLRKFISLSYMLYIENNKFYKSSPFMVTAISSNFCDEKCVLPFLYFHSNHFFILQDVRYFEAKVGYGFFSLGVIDQLNYTDFPNESLGNDEYSIGFRWDGKVHSKCLKQEFPASTDIINKFKNESGKTNTIGCGIYKDEHRNNILFFTLNGEIYGRCAIDFKTYGAVVTVSEIESLEIIDGITSKFAFDVIQILPSNLLFRTQEEID</sequence>
<dbReference type="Proteomes" id="UP000014680">
    <property type="component" value="Unassembled WGS sequence"/>
</dbReference>
<dbReference type="AlphaFoldDB" id="A0A0A1TV86"/>
<dbReference type="InterPro" id="IPR043136">
    <property type="entry name" value="B30.2/SPRY_sf"/>
</dbReference>
<organism evidence="1 2">
    <name type="scientific">Entamoeba invadens IP1</name>
    <dbReference type="NCBI Taxonomy" id="370355"/>
    <lineage>
        <taxon>Eukaryota</taxon>
        <taxon>Amoebozoa</taxon>
        <taxon>Evosea</taxon>
        <taxon>Archamoebae</taxon>
        <taxon>Mastigamoebida</taxon>
        <taxon>Entamoebidae</taxon>
        <taxon>Entamoeba</taxon>
    </lineage>
</organism>
<proteinExistence type="predicted"/>
<evidence type="ECO:0008006" key="3">
    <source>
        <dbReference type="Google" id="ProtNLM"/>
    </source>
</evidence>
<dbReference type="VEuPathDB" id="AmoebaDB:EIN_065190"/>
<dbReference type="Gene3D" id="2.60.120.920">
    <property type="match status" value="1"/>
</dbReference>
<evidence type="ECO:0000313" key="1">
    <source>
        <dbReference type="EMBL" id="ELP84264.1"/>
    </source>
</evidence>
<name>A0A0A1TV86_ENTIV</name>